<protein>
    <submittedName>
        <fullName evidence="1">Uncharacterized protein</fullName>
    </submittedName>
</protein>
<proteinExistence type="predicted"/>
<dbReference type="EMBL" id="BTSY01000005">
    <property type="protein sequence ID" value="GMT26525.1"/>
    <property type="molecule type" value="Genomic_DNA"/>
</dbReference>
<dbReference type="AlphaFoldDB" id="A0AAV5W421"/>
<reference evidence="1" key="1">
    <citation type="submission" date="2023-10" db="EMBL/GenBank/DDBJ databases">
        <title>Genome assembly of Pristionchus species.</title>
        <authorList>
            <person name="Yoshida K."/>
            <person name="Sommer R.J."/>
        </authorList>
    </citation>
    <scope>NUCLEOTIDE SEQUENCE</scope>
    <source>
        <strain evidence="1">RS5133</strain>
    </source>
</reference>
<organism evidence="1 2">
    <name type="scientific">Pristionchus fissidentatus</name>
    <dbReference type="NCBI Taxonomy" id="1538716"/>
    <lineage>
        <taxon>Eukaryota</taxon>
        <taxon>Metazoa</taxon>
        <taxon>Ecdysozoa</taxon>
        <taxon>Nematoda</taxon>
        <taxon>Chromadorea</taxon>
        <taxon>Rhabditida</taxon>
        <taxon>Rhabditina</taxon>
        <taxon>Diplogasteromorpha</taxon>
        <taxon>Diplogasteroidea</taxon>
        <taxon>Neodiplogasteridae</taxon>
        <taxon>Pristionchus</taxon>
    </lineage>
</organism>
<accession>A0AAV5W421</accession>
<comment type="caution">
    <text evidence="1">The sequence shown here is derived from an EMBL/GenBank/DDBJ whole genome shotgun (WGS) entry which is preliminary data.</text>
</comment>
<evidence type="ECO:0000313" key="1">
    <source>
        <dbReference type="EMBL" id="GMT26525.1"/>
    </source>
</evidence>
<name>A0AAV5W421_9BILA</name>
<dbReference type="Proteomes" id="UP001432322">
    <property type="component" value="Unassembled WGS sequence"/>
</dbReference>
<feature type="non-terminal residue" evidence="1">
    <location>
        <position position="91"/>
    </location>
</feature>
<feature type="non-terminal residue" evidence="1">
    <location>
        <position position="1"/>
    </location>
</feature>
<gene>
    <name evidence="1" type="ORF">PFISCL1PPCAC_17822</name>
</gene>
<evidence type="ECO:0000313" key="2">
    <source>
        <dbReference type="Proteomes" id="UP001432322"/>
    </source>
</evidence>
<keyword evidence="2" id="KW-1185">Reference proteome</keyword>
<sequence length="91" mass="10344">FITYADPSNCVHLRCEWRGRGEHCKPATRLTHADSLTGMTFSFFGEDESDASLLARVKARYPANTFTLVEIGAVGEQCEERLLWCNVRKVY</sequence>